<keyword evidence="2" id="KW-0732">Signal</keyword>
<keyword evidence="4" id="KW-1185">Reference proteome</keyword>
<feature type="chain" id="PRO_5037174356" evidence="2">
    <location>
        <begin position="33"/>
        <end position="117"/>
    </location>
</feature>
<organism evidence="3 4">
    <name type="scientific">Paenibacillus roseus</name>
    <dbReference type="NCBI Taxonomy" id="2798579"/>
    <lineage>
        <taxon>Bacteria</taxon>
        <taxon>Bacillati</taxon>
        <taxon>Bacillota</taxon>
        <taxon>Bacilli</taxon>
        <taxon>Bacillales</taxon>
        <taxon>Paenibacillaceae</taxon>
        <taxon>Paenibacillus</taxon>
    </lineage>
</organism>
<dbReference type="AlphaFoldDB" id="A0A934MTX4"/>
<name>A0A934MTX4_9BACL</name>
<feature type="transmembrane region" description="Helical" evidence="1">
    <location>
        <begin position="56"/>
        <end position="74"/>
    </location>
</feature>
<gene>
    <name evidence="3" type="ORF">JFN88_04105</name>
</gene>
<dbReference type="EMBL" id="JAELUP010000009">
    <property type="protein sequence ID" value="MBJ6360507.1"/>
    <property type="molecule type" value="Genomic_DNA"/>
</dbReference>
<dbReference type="RefSeq" id="WP_199018062.1">
    <property type="nucleotide sequence ID" value="NZ_JAELUP010000009.1"/>
</dbReference>
<proteinExistence type="predicted"/>
<keyword evidence="1" id="KW-1133">Transmembrane helix</keyword>
<feature type="signal peptide" evidence="2">
    <location>
        <begin position="1"/>
        <end position="32"/>
    </location>
</feature>
<keyword evidence="1" id="KW-0812">Transmembrane</keyword>
<feature type="transmembrane region" description="Helical" evidence="1">
    <location>
        <begin position="95"/>
        <end position="116"/>
    </location>
</feature>
<evidence type="ECO:0000313" key="3">
    <source>
        <dbReference type="EMBL" id="MBJ6360507.1"/>
    </source>
</evidence>
<accession>A0A934MTX4</accession>
<protein>
    <submittedName>
        <fullName evidence="3">Uncharacterized protein</fullName>
    </submittedName>
</protein>
<evidence type="ECO:0000256" key="2">
    <source>
        <dbReference type="SAM" id="SignalP"/>
    </source>
</evidence>
<keyword evidence="1" id="KW-0472">Membrane</keyword>
<reference evidence="3" key="1">
    <citation type="submission" date="2020-12" db="EMBL/GenBank/DDBJ databases">
        <authorList>
            <person name="Huq M.A."/>
        </authorList>
    </citation>
    <scope>NUCLEOTIDE SEQUENCE</scope>
    <source>
        <strain evidence="3">MAHUQ-46</strain>
    </source>
</reference>
<dbReference type="Proteomes" id="UP000640274">
    <property type="component" value="Unassembled WGS sequence"/>
</dbReference>
<evidence type="ECO:0000313" key="4">
    <source>
        <dbReference type="Proteomes" id="UP000640274"/>
    </source>
</evidence>
<evidence type="ECO:0000256" key="1">
    <source>
        <dbReference type="SAM" id="Phobius"/>
    </source>
</evidence>
<comment type="caution">
    <text evidence="3">The sequence shown here is derived from an EMBL/GenBank/DDBJ whole genome shotgun (WGS) entry which is preliminary data.</text>
</comment>
<sequence>MNFIKKMIWNRTTYFTALFLLLVIAVSPVAFASTPGGDPVVVTGSKRLGQDFLKWVLILVPITAASMMGYQAWMKGLADGDENAIAMRNKAMKRILISTIIAFSAVGIVQLVISYYS</sequence>